<name>A0AAU8M069_9BACT</name>
<reference evidence="3" key="1">
    <citation type="journal article" date="2024" name="Syst. Appl. Microbiol.">
        <title>First single-strain enrichments of Electrothrix cable bacteria, description of E. aestuarii sp. nov. and E. rattekaaiensis sp. nov., and proposal of a cable bacteria taxonomy following the rules of the SeqCode.</title>
        <authorList>
            <person name="Plum-Jensen L.E."/>
            <person name="Schramm A."/>
            <person name="Marshall I.P.G."/>
        </authorList>
    </citation>
    <scope>NUCLEOTIDE SEQUENCE</scope>
    <source>
        <strain evidence="3">Rat1</strain>
    </source>
</reference>
<evidence type="ECO:0000259" key="2">
    <source>
        <dbReference type="Pfam" id="PF07603"/>
    </source>
</evidence>
<dbReference type="PANTHER" id="PTHR35812">
    <property type="entry name" value="LIPOPROTEIN"/>
    <property type="match status" value="1"/>
</dbReference>
<feature type="compositionally biased region" description="Polar residues" evidence="1">
    <location>
        <begin position="105"/>
        <end position="115"/>
    </location>
</feature>
<evidence type="ECO:0000256" key="1">
    <source>
        <dbReference type="SAM" id="MobiDB-lite"/>
    </source>
</evidence>
<dbReference type="PANTHER" id="PTHR35812:SF1">
    <property type="entry name" value="LIPOPROTEIN"/>
    <property type="match status" value="1"/>
</dbReference>
<feature type="domain" description="Lcl C-terminal" evidence="2">
    <location>
        <begin position="168"/>
        <end position="309"/>
    </location>
</feature>
<gene>
    <name evidence="3" type="ORF">Q3M24_09335</name>
</gene>
<dbReference type="InterPro" id="IPR011460">
    <property type="entry name" value="Lcl_C"/>
</dbReference>
<accession>A0AAU8M069</accession>
<proteinExistence type="predicted"/>
<sequence length="489" mass="54821">MEKVQILVFIMNVLLYSFVLPALGEARPGPQNGPPPEAYTACEGKKRGDTAEFTSPFGHVITGTCVAERRRLFLRPDSPPERGGELRREARQDVRRGSRRDERQGQGQVVVTPSPQGKPGKYPVVDTGVKTFYGSRSIISAPKRGQRFYGQDAQYKGKQPAYRDNRDGTVTDEVTGLMWEKDMGKKMTWAQGMVKARKSTLAGYTDWRVPTIKELYSLILFTGRHGGRRGEDTVPYINTRYFKQPLGNRSAGERIIDAQTWSATRYTGRGMVGGASIFGVNFIDGRIKAYPERHPRSGEEKKLYVRLVRGNKEYGKNLFQDNGDGTISDLATGLMWQQTDDGKARDWEDSLSYAEGLRLAGYTDWRLPNAKELQSIVDYNRSPVATSSPAIDPLFQTSRISAPDGQLQYPYFWTSTNHQGGRRYYEQAVYIAFGRALGDMHGGIIDVHGAGAQRSDPKTGAPDDYPSYFGPQGDMRVVFNYVRCVRDIQ</sequence>
<feature type="compositionally biased region" description="Basic and acidic residues" evidence="1">
    <location>
        <begin position="78"/>
        <end position="104"/>
    </location>
</feature>
<dbReference type="AlphaFoldDB" id="A0AAU8M069"/>
<dbReference type="Pfam" id="PF07603">
    <property type="entry name" value="Lcl_C"/>
    <property type="match status" value="2"/>
</dbReference>
<dbReference type="KEGG" id="eaj:Q3M24_09335"/>
<evidence type="ECO:0000313" key="3">
    <source>
        <dbReference type="EMBL" id="XCN74922.1"/>
    </source>
</evidence>
<feature type="region of interest" description="Disordered" evidence="1">
    <location>
        <begin position="75"/>
        <end position="123"/>
    </location>
</feature>
<dbReference type="EMBL" id="CP159373">
    <property type="protein sequence ID" value="XCN74922.1"/>
    <property type="molecule type" value="Genomic_DNA"/>
</dbReference>
<protein>
    <submittedName>
        <fullName evidence="3">DUF1566 domain-containing protein</fullName>
    </submittedName>
</protein>
<organism evidence="3">
    <name type="scientific">Candidatus Electrothrix aestuarii</name>
    <dbReference type="NCBI Taxonomy" id="3062594"/>
    <lineage>
        <taxon>Bacteria</taxon>
        <taxon>Pseudomonadati</taxon>
        <taxon>Thermodesulfobacteriota</taxon>
        <taxon>Desulfobulbia</taxon>
        <taxon>Desulfobulbales</taxon>
        <taxon>Desulfobulbaceae</taxon>
        <taxon>Candidatus Electrothrix</taxon>
    </lineage>
</organism>
<feature type="domain" description="Lcl C-terminal" evidence="2">
    <location>
        <begin position="325"/>
        <end position="435"/>
    </location>
</feature>
<reference evidence="3" key="2">
    <citation type="submission" date="2024-06" db="EMBL/GenBank/DDBJ databases">
        <authorList>
            <person name="Plum-Jensen L.E."/>
            <person name="Schramm A."/>
            <person name="Marshall I.P.G."/>
        </authorList>
    </citation>
    <scope>NUCLEOTIDE SEQUENCE</scope>
    <source>
        <strain evidence="3">Rat1</strain>
    </source>
</reference>